<proteinExistence type="predicted"/>
<protein>
    <submittedName>
        <fullName evidence="1">Uncharacterized protein</fullName>
    </submittedName>
</protein>
<comment type="caution">
    <text evidence="1">The sequence shown here is derived from an EMBL/GenBank/DDBJ whole genome shotgun (WGS) entry which is preliminary data.</text>
</comment>
<reference evidence="1 2" key="1">
    <citation type="submission" date="2017-08" db="EMBL/GenBank/DDBJ databases">
        <title>Infants hospitalized years apart are colonized by the same room-sourced microbial strains.</title>
        <authorList>
            <person name="Brooks B."/>
            <person name="Olm M.R."/>
            <person name="Firek B.A."/>
            <person name="Baker R."/>
            <person name="Thomas B.C."/>
            <person name="Morowitz M.J."/>
            <person name="Banfield J.F."/>
        </authorList>
    </citation>
    <scope>NUCLEOTIDE SEQUENCE [LARGE SCALE GENOMIC DNA]</scope>
    <source>
        <strain evidence="1">S2_006_000_R2_64</strain>
    </source>
</reference>
<name>A0A2W5FKT4_9BACT</name>
<dbReference type="Proteomes" id="UP000249739">
    <property type="component" value="Unassembled WGS sequence"/>
</dbReference>
<sequence length="197" mass="21682">MILNMLRKPTRYLHLSGDPVGYPKPVKILLRGEFMVAALATASFAQLEHNSLTVQALIGSALGIGFSAKKRNAIETAFRKRNDLKDKVINKEPSDIEVTASVKHRLMFNELGRAYFRSNLFDGLVATASITPALAGVYMPLLATWTTSAIAYNVSQVYNFRKLAKGDWALTDEPPKNTALDHLKSKAPEIKLVPQAA</sequence>
<dbReference type="EMBL" id="QFOT01000095">
    <property type="protein sequence ID" value="PZP55004.1"/>
    <property type="molecule type" value="Genomic_DNA"/>
</dbReference>
<organism evidence="1 2">
    <name type="scientific">Micavibrio aeruginosavorus</name>
    <dbReference type="NCBI Taxonomy" id="349221"/>
    <lineage>
        <taxon>Bacteria</taxon>
        <taxon>Pseudomonadati</taxon>
        <taxon>Bdellovibrionota</taxon>
        <taxon>Bdellovibrionia</taxon>
        <taxon>Bdellovibrionales</taxon>
        <taxon>Pseudobdellovibrionaceae</taxon>
        <taxon>Micavibrio</taxon>
    </lineage>
</organism>
<evidence type="ECO:0000313" key="1">
    <source>
        <dbReference type="EMBL" id="PZP55004.1"/>
    </source>
</evidence>
<dbReference type="AlphaFoldDB" id="A0A2W5FKT4"/>
<evidence type="ECO:0000313" key="2">
    <source>
        <dbReference type="Proteomes" id="UP000249739"/>
    </source>
</evidence>
<gene>
    <name evidence="1" type="ORF">DI586_08180</name>
</gene>
<accession>A0A2W5FKT4</accession>